<feature type="domain" description="DUF7507" evidence="1">
    <location>
        <begin position="337"/>
        <end position="449"/>
    </location>
</feature>
<accession>A0ABV7YUH5</accession>
<protein>
    <submittedName>
        <fullName evidence="2">Beta strand repeat-containing protein</fullName>
    </submittedName>
</protein>
<proteinExistence type="predicted"/>
<reference evidence="3" key="1">
    <citation type="journal article" date="2019" name="Int. J. Syst. Evol. Microbiol.">
        <title>The Global Catalogue of Microorganisms (GCM) 10K type strain sequencing project: providing services to taxonomists for standard genome sequencing and annotation.</title>
        <authorList>
            <consortium name="The Broad Institute Genomics Platform"/>
            <consortium name="The Broad Institute Genome Sequencing Center for Infectious Disease"/>
            <person name="Wu L."/>
            <person name="Ma J."/>
        </authorList>
    </citation>
    <scope>NUCLEOTIDE SEQUENCE [LARGE SCALE GENOMIC DNA]</scope>
    <source>
        <strain evidence="3">CECT 7956</strain>
    </source>
</reference>
<dbReference type="InterPro" id="IPR055354">
    <property type="entry name" value="DUF7507"/>
</dbReference>
<comment type="caution">
    <text evidence="2">The sequence shown here is derived from an EMBL/GenBank/DDBJ whole genome shotgun (WGS) entry which is preliminary data.</text>
</comment>
<feature type="domain" description="DUF7507" evidence="1">
    <location>
        <begin position="102"/>
        <end position="204"/>
    </location>
</feature>
<dbReference type="Proteomes" id="UP001595616">
    <property type="component" value="Unassembled WGS sequence"/>
</dbReference>
<gene>
    <name evidence="2" type="ORF">ACFOOI_07800</name>
</gene>
<name>A0ABV7YUH5_9BACT</name>
<dbReference type="InterPro" id="IPR047589">
    <property type="entry name" value="DUF11_rpt"/>
</dbReference>
<dbReference type="EMBL" id="JBHRYQ010000001">
    <property type="protein sequence ID" value="MFC3810551.1"/>
    <property type="molecule type" value="Genomic_DNA"/>
</dbReference>
<evidence type="ECO:0000313" key="3">
    <source>
        <dbReference type="Proteomes" id="UP001595616"/>
    </source>
</evidence>
<dbReference type="InterPro" id="IPR051172">
    <property type="entry name" value="Chlamydia_OmcB"/>
</dbReference>
<dbReference type="NCBIfam" id="TIGR01451">
    <property type="entry name" value="B_ant_repeat"/>
    <property type="match status" value="3"/>
</dbReference>
<evidence type="ECO:0000313" key="2">
    <source>
        <dbReference type="EMBL" id="MFC3810551.1"/>
    </source>
</evidence>
<dbReference type="PANTHER" id="PTHR34819:SF3">
    <property type="entry name" value="CELL SURFACE PROTEIN"/>
    <property type="match status" value="1"/>
</dbReference>
<dbReference type="Pfam" id="PF24346">
    <property type="entry name" value="DUF7507"/>
    <property type="match status" value="4"/>
</dbReference>
<dbReference type="PANTHER" id="PTHR34819">
    <property type="entry name" value="LARGE CYSTEINE-RICH PERIPLASMIC PROTEIN OMCB"/>
    <property type="match status" value="1"/>
</dbReference>
<organism evidence="2 3">
    <name type="scientific">Lacihabitans lacunae</name>
    <dbReference type="NCBI Taxonomy" id="1028214"/>
    <lineage>
        <taxon>Bacteria</taxon>
        <taxon>Pseudomonadati</taxon>
        <taxon>Bacteroidota</taxon>
        <taxon>Cytophagia</taxon>
        <taxon>Cytophagales</taxon>
        <taxon>Leadbetterellaceae</taxon>
        <taxon>Lacihabitans</taxon>
    </lineage>
</organism>
<feature type="domain" description="DUF7507" evidence="1">
    <location>
        <begin position="6"/>
        <end position="87"/>
    </location>
</feature>
<feature type="domain" description="DUF7507" evidence="1">
    <location>
        <begin position="219"/>
        <end position="321"/>
    </location>
</feature>
<keyword evidence="3" id="KW-1185">Reference proteome</keyword>
<evidence type="ECO:0000259" key="1">
    <source>
        <dbReference type="Pfam" id="PF24346"/>
    </source>
</evidence>
<sequence>MTTPGTINYEVVVVNTGNQSLTNVAVSDTLPNGTIGTLVKTNESITNNNILEVGETFTYTISYAVTQADIDAGNTLVNIATVKTTETPIVKTDTAATPVSQAPSLTITKTQVGGQNPVTTPGTINYEVVVVNTGNQSLTNVAVSDTLPNGTIGTLVKTNESITNNNILEVGETFTYTISYAVTQADIDAGNTLVNIATVKTTETPIVKTDTAATPVGQAPSLTITKTQVGGQNPVTTPGTINYEVVVVNTGNQSLTNVAVSDTLPNGTIGTLVKTNESITNNNILEVGETFTYTISYAVTQADIDAGNTLVNIATVKTTETPIVKTDTAATGVRQLPNLSLTKIADDTTLVYEGQKITYTYTVVNTGNVLIKDVKVSDVHLGVNPLGIITLISTTGIDNALDNIVDSLYPGQTAVWTSEYIIAREDIVANKNILNTATATGKPVGGTLVDPTANESLEVGELVVAVNDSLLNNVVGTAVTLNIISNDSLSNGNNPIPTEITVDLNPALPGIQDTLVVAGQGTFVYNPITGNVKFTPEVGFTTDPSPINYTLIENATGLDSTATIVITYVEEPPVAVNDSSLNNVVGTTVTLPIISNDSLSDGSPIVDITKITVDLNPALPGIQDTLVVAGQGTFVYNPITGNVKFTPEVGFTIDPSPINYTLIENATGLDSTATIVITYVEEPPIAVNDSSLNNVVGTTVTLPIISNDSLSDGSPILDITKITVDLNPALPGIQDTLVVAGQGTFVYNPITGNVKFTPEVGFTTDPSPINYTLIENATGLDSTATIVITYVEEPPIAVNDSSLNNVVGTTVTLPIISNDSLSDGSPIVDITKITVDLNPALPGIQDTLVVAGQGTFVYNPITGNVKFTPEVGFTTDPSPINYTLIENATGLDSTATIVITYVEEPPVAVNDSSLNNVVGTTVTLPIISNDSLSDGSPIVDITKITVDLNPALPGIQDTLVVAGQGTFVYNPITGNVKFTPEVGFTTDPSPINYTLIENATGLDSTATIVITYVEEPPVAVNDSSLNNVVGTTVTLPIISNDSLSDGSPIVDITKITVDLNPALPGIQDTLVVAGQGTFVYNPITGNVKFTPEVGFTTDPSPINYTLIENATGLDSTATIVITYVEEPPVAVNDSSLNNVVGTTVTLPIISNDSLSDGSPIVDITKITVDLNPALPGIQDTLVVAGQGTFVYNPITGNVKFTPEVGFTTDPSPINYTLIENATGLDSTATIVITYVEEPPVAVNDSSLNNVVGTTVTLPIISNDSLSDGSPIVDITKITVDLNPALPGIQDTLVVAGQGTFVYNPITGNVKFTQK</sequence>
<dbReference type="RefSeq" id="WP_379836802.1">
    <property type="nucleotide sequence ID" value="NZ_JBHRYQ010000001.1"/>
</dbReference>